<evidence type="ECO:0008006" key="3">
    <source>
        <dbReference type="Google" id="ProtNLM"/>
    </source>
</evidence>
<comment type="caution">
    <text evidence="1">The sequence shown here is derived from an EMBL/GenBank/DDBJ whole genome shotgun (WGS) entry which is preliminary data.</text>
</comment>
<dbReference type="EMBL" id="JADMLG010000005">
    <property type="protein sequence ID" value="MBH0777691.1"/>
    <property type="molecule type" value="Genomic_DNA"/>
</dbReference>
<dbReference type="InterPro" id="IPR036465">
    <property type="entry name" value="vWFA_dom_sf"/>
</dbReference>
<reference evidence="1" key="1">
    <citation type="submission" date="2020-11" db="EMBL/GenBank/DDBJ databases">
        <title>Nocardia NEAU-351.nov., a novel actinomycete isolated from the cow dung.</title>
        <authorList>
            <person name="Zhang X."/>
        </authorList>
    </citation>
    <scope>NUCLEOTIDE SEQUENCE</scope>
    <source>
        <strain evidence="1">NEAU-351</strain>
    </source>
</reference>
<evidence type="ECO:0000313" key="1">
    <source>
        <dbReference type="EMBL" id="MBH0777691.1"/>
    </source>
</evidence>
<sequence>MTEHTPPIAGRDDLTVTIAPGAGHGTPAVFFPHRAAIELDGARLPVDPATVRPEHDSDRARYAGVWGALVHECAHAAHTRWQAPLVADPAVVDAAELLDESRIEAAQIRRRPTDRHWLRAASLEFVTGDLGGAEALETLPATPYAAGQVAALILARVDAGILTPTETVPALAAVEAVVGAVKLEALRAIWRQAHTLADTDTVGMLELGRAWVDLVGPPSRHYPDPDSMLAEALCEAIASVMIAVAVESARLRTHRPPWPEERTAARVLARALDTASRRERAVVKSGSVLPPGRVRMRGAVAREAQRAAGAIPTAEMFTRTTRKVTPTPPLRIGIACDVSLSMQDYVESVASAAWIMARAAHLATLPADTATITFGREVRTIVEPGTAPAEVTEFRADDYFEVADEAIDVLDGHLGLARGENTRLLVMISDGYFRPHVRARAQQRLDRLRAAGCAVLWLTPDDPDATPLRGATVHTLTDPAATIQAIARAATTAVRDA</sequence>
<dbReference type="SUPFAM" id="SSF53300">
    <property type="entry name" value="vWA-like"/>
    <property type="match status" value="1"/>
</dbReference>
<keyword evidence="2" id="KW-1185">Reference proteome</keyword>
<proteinExistence type="predicted"/>
<protein>
    <recommendedName>
        <fullName evidence="3">VWA domain-containing protein</fullName>
    </recommendedName>
</protein>
<organism evidence="1 2">
    <name type="scientific">Nocardia bovistercoris</name>
    <dbReference type="NCBI Taxonomy" id="2785916"/>
    <lineage>
        <taxon>Bacteria</taxon>
        <taxon>Bacillati</taxon>
        <taxon>Actinomycetota</taxon>
        <taxon>Actinomycetes</taxon>
        <taxon>Mycobacteriales</taxon>
        <taxon>Nocardiaceae</taxon>
        <taxon>Nocardia</taxon>
    </lineage>
</organism>
<accession>A0A931IBU2</accession>
<evidence type="ECO:0000313" key="2">
    <source>
        <dbReference type="Proteomes" id="UP000655751"/>
    </source>
</evidence>
<dbReference type="Proteomes" id="UP000655751">
    <property type="component" value="Unassembled WGS sequence"/>
</dbReference>
<gene>
    <name evidence="1" type="ORF">IT779_15555</name>
</gene>
<name>A0A931IBU2_9NOCA</name>
<dbReference type="AlphaFoldDB" id="A0A931IBU2"/>